<evidence type="ECO:0008006" key="3">
    <source>
        <dbReference type="Google" id="ProtNLM"/>
    </source>
</evidence>
<dbReference type="RefSeq" id="WP_349803480.1">
    <property type="nucleotide sequence ID" value="NZ_JBEGDP010000001.1"/>
</dbReference>
<organism evidence="1 2">
    <name type="scientific">Nocardioides kribbensis</name>
    <dbReference type="NCBI Taxonomy" id="305517"/>
    <lineage>
        <taxon>Bacteria</taxon>
        <taxon>Bacillati</taxon>
        <taxon>Actinomycetota</taxon>
        <taxon>Actinomycetes</taxon>
        <taxon>Propionibacteriales</taxon>
        <taxon>Nocardioidaceae</taxon>
        <taxon>Nocardioides</taxon>
    </lineage>
</organism>
<evidence type="ECO:0000313" key="2">
    <source>
        <dbReference type="Proteomes" id="UP001482520"/>
    </source>
</evidence>
<sequence length="47" mass="5588">MTHKCPECGYVMRYVKDLNANGKKLYECQDNTCKHYKKTGWRFQLSA</sequence>
<accession>A0ABV1NTF5</accession>
<evidence type="ECO:0000313" key="1">
    <source>
        <dbReference type="EMBL" id="MEQ7845784.1"/>
    </source>
</evidence>
<dbReference type="EMBL" id="JBEGDP010000001">
    <property type="protein sequence ID" value="MEQ7845784.1"/>
    <property type="molecule type" value="Genomic_DNA"/>
</dbReference>
<dbReference type="Proteomes" id="UP001482520">
    <property type="component" value="Unassembled WGS sequence"/>
</dbReference>
<gene>
    <name evidence="1" type="ORF">V6R90_00740</name>
</gene>
<name>A0ABV1NTF5_9ACTN</name>
<reference evidence="1 2" key="1">
    <citation type="submission" date="2024-02" db="EMBL/GenBank/DDBJ databases">
        <title>Full genome sequence of Nocardioides kribbensis.</title>
        <authorList>
            <person name="Poletto B.L."/>
            <person name="Silva G."/>
            <person name="Galante D."/>
            <person name="Campos K.R."/>
            <person name="Santos M.B.N."/>
            <person name="Sacchi C.T."/>
        </authorList>
    </citation>
    <scope>NUCLEOTIDE SEQUENCE [LARGE SCALE GENOMIC DNA]</scope>
    <source>
        <strain evidence="1 2">O4R</strain>
    </source>
</reference>
<protein>
    <recommendedName>
        <fullName evidence="3">TFIIS-type domain-containing protein</fullName>
    </recommendedName>
</protein>
<keyword evidence="2" id="KW-1185">Reference proteome</keyword>
<proteinExistence type="predicted"/>
<comment type="caution">
    <text evidence="1">The sequence shown here is derived from an EMBL/GenBank/DDBJ whole genome shotgun (WGS) entry which is preliminary data.</text>
</comment>